<sequence length="74" mass="8577">MVISKNIKSISTLEEFLKQPEIKPAKEYFDGIIYQKPMPQGEHSILQMRLGTAINNISLPNKLAYQKLFDWLII</sequence>
<dbReference type="SUPFAM" id="SSF52980">
    <property type="entry name" value="Restriction endonuclease-like"/>
    <property type="match status" value="1"/>
</dbReference>
<gene>
    <name evidence="1" type="ORF">CWATWH0003_3087</name>
</gene>
<reference evidence="1 2" key="1">
    <citation type="journal article" date="2011" name="Front. Microbiol.">
        <title>Two Strains of Crocosphaera watsonii with Highly Conserved Genomes are Distinguished by Strain-Specific Features.</title>
        <authorList>
            <person name="Bench S.R."/>
            <person name="Ilikchyan I.N."/>
            <person name="Tripp H.J."/>
            <person name="Zehr J.P."/>
        </authorList>
    </citation>
    <scope>NUCLEOTIDE SEQUENCE [LARGE SCALE GENOMIC DNA]</scope>
    <source>
        <strain evidence="1 2">WH 0003</strain>
    </source>
</reference>
<dbReference type="PATRIC" id="fig|423471.3.peg.2902"/>
<dbReference type="RefSeq" id="WP_007305998.1">
    <property type="nucleotide sequence ID" value="NZ_AESD01000456.1"/>
</dbReference>
<dbReference type="Proteomes" id="UP000003477">
    <property type="component" value="Unassembled WGS sequence"/>
</dbReference>
<proteinExistence type="predicted"/>
<accession>G5J6I6</accession>
<evidence type="ECO:0000313" key="1">
    <source>
        <dbReference type="EMBL" id="EHJ12201.1"/>
    </source>
</evidence>
<protein>
    <submittedName>
        <fullName evidence="1">Uncharacterized protein</fullName>
    </submittedName>
</protein>
<evidence type="ECO:0000313" key="2">
    <source>
        <dbReference type="Proteomes" id="UP000003477"/>
    </source>
</evidence>
<dbReference type="EMBL" id="AESD01000456">
    <property type="protein sequence ID" value="EHJ12201.1"/>
    <property type="molecule type" value="Genomic_DNA"/>
</dbReference>
<dbReference type="AlphaFoldDB" id="G5J6I6"/>
<dbReference type="InterPro" id="IPR011335">
    <property type="entry name" value="Restrct_endonuc-II-like"/>
</dbReference>
<dbReference type="InterPro" id="IPR012296">
    <property type="entry name" value="Nuclease_put_TT1808"/>
</dbReference>
<name>G5J6I6_CROWT</name>
<comment type="caution">
    <text evidence="1">The sequence shown here is derived from an EMBL/GenBank/DDBJ whole genome shotgun (WGS) entry which is preliminary data.</text>
</comment>
<dbReference type="GeneID" id="88766675"/>
<organism evidence="1 2">
    <name type="scientific">Crocosphaera watsonii WH 0003</name>
    <dbReference type="NCBI Taxonomy" id="423471"/>
    <lineage>
        <taxon>Bacteria</taxon>
        <taxon>Bacillati</taxon>
        <taxon>Cyanobacteriota</taxon>
        <taxon>Cyanophyceae</taxon>
        <taxon>Oscillatoriophycideae</taxon>
        <taxon>Chroococcales</taxon>
        <taxon>Aphanothecaceae</taxon>
        <taxon>Crocosphaera</taxon>
    </lineage>
</organism>
<dbReference type="Gene3D" id="3.90.1570.10">
    <property type="entry name" value="tt1808, chain A"/>
    <property type="match status" value="1"/>
</dbReference>